<dbReference type="Proteomes" id="UP000322659">
    <property type="component" value="Unassembled WGS sequence"/>
</dbReference>
<protein>
    <recommendedName>
        <fullName evidence="6">DUF5640 domain-containing protein</fullName>
    </recommendedName>
</protein>
<gene>
    <name evidence="3" type="ORF">EPJ71_01210</name>
    <name evidence="2" type="ORF">EPJ73_01180</name>
</gene>
<reference evidence="4 5" key="1">
    <citation type="journal article" date="1992" name="Lakartidningen">
        <title>[Penicillin V and not amoxicillin is the first choice preparation in acute otitis].</title>
        <authorList>
            <person name="Kamme C."/>
            <person name="Lundgren K."/>
            <person name="Prellner K."/>
        </authorList>
    </citation>
    <scope>NUCLEOTIDE SEQUENCE [LARGE SCALE GENOMIC DNA]</scope>
    <source>
        <strain evidence="2 5">PC4597II</strain>
        <strain evidence="3 4">PC5099IV</strain>
    </source>
</reference>
<evidence type="ECO:0000313" key="4">
    <source>
        <dbReference type="Proteomes" id="UP000322659"/>
    </source>
</evidence>
<dbReference type="EMBL" id="SAXZ01000001">
    <property type="protein sequence ID" value="TXJ34507.1"/>
    <property type="molecule type" value="Genomic_DNA"/>
</dbReference>
<proteinExistence type="predicted"/>
<organism evidence="2 5">
    <name type="scientific">Brachyspira aalborgi</name>
    <dbReference type="NCBI Taxonomy" id="29522"/>
    <lineage>
        <taxon>Bacteria</taxon>
        <taxon>Pseudomonadati</taxon>
        <taxon>Spirochaetota</taxon>
        <taxon>Spirochaetia</taxon>
        <taxon>Brachyspirales</taxon>
        <taxon>Brachyspiraceae</taxon>
        <taxon>Brachyspira</taxon>
    </lineage>
</organism>
<accession>A0AB38Q3S0</accession>
<keyword evidence="4" id="KW-1185">Reference proteome</keyword>
<dbReference type="EMBL" id="SAYA01000001">
    <property type="protein sequence ID" value="TXJ28592.1"/>
    <property type="molecule type" value="Genomic_DNA"/>
</dbReference>
<keyword evidence="1" id="KW-0812">Transmembrane</keyword>
<comment type="caution">
    <text evidence="2">The sequence shown here is derived from an EMBL/GenBank/DDBJ whole genome shotgun (WGS) entry which is preliminary data.</text>
</comment>
<evidence type="ECO:0000256" key="1">
    <source>
        <dbReference type="SAM" id="Phobius"/>
    </source>
</evidence>
<dbReference type="RefSeq" id="WP_147557370.1">
    <property type="nucleotide sequence ID" value="NZ_SAXV01000008.1"/>
</dbReference>
<sequence>MLHNLVKSFLTSINFDSLSRKIKNPCLVINKNLFQKENFKMKNSKNTKIFTLLIAVALILALSISCKSNEEPTTPVEIPSQYYGTWKYSTGKNALNLDKSSSRYSIDFYNTNGEYLDGASTSFSGGDIGWGFVDVTKNSDTSWSWKGYTFSFNSSTAGTLEYDGKSYTINKQ</sequence>
<name>A0AB38Q3S0_9SPIR</name>
<evidence type="ECO:0008006" key="6">
    <source>
        <dbReference type="Google" id="ProtNLM"/>
    </source>
</evidence>
<feature type="transmembrane region" description="Helical" evidence="1">
    <location>
        <begin position="49"/>
        <end position="65"/>
    </location>
</feature>
<keyword evidence="1" id="KW-1133">Transmembrane helix</keyword>
<keyword evidence="1" id="KW-0472">Membrane</keyword>
<dbReference type="AlphaFoldDB" id="A0AB38Q3S0"/>
<evidence type="ECO:0000313" key="5">
    <source>
        <dbReference type="Proteomes" id="UP000324336"/>
    </source>
</evidence>
<evidence type="ECO:0000313" key="3">
    <source>
        <dbReference type="EMBL" id="TXJ34507.1"/>
    </source>
</evidence>
<dbReference type="Proteomes" id="UP000324336">
    <property type="component" value="Unassembled WGS sequence"/>
</dbReference>
<reference evidence="2" key="2">
    <citation type="submission" date="2019-01" db="EMBL/GenBank/DDBJ databases">
        <authorList>
            <person name="Thorell K."/>
        </authorList>
    </citation>
    <scope>NUCLEOTIDE SEQUENCE</scope>
    <source>
        <strain evidence="2">PC4597II</strain>
        <strain evidence="3">PC5099IV</strain>
    </source>
</reference>
<evidence type="ECO:0000313" key="2">
    <source>
        <dbReference type="EMBL" id="TXJ28592.1"/>
    </source>
</evidence>